<feature type="region of interest" description="Disordered" evidence="3">
    <location>
        <begin position="112"/>
        <end position="137"/>
    </location>
</feature>
<dbReference type="GO" id="GO:0003924">
    <property type="term" value="F:GTPase activity"/>
    <property type="evidence" value="ECO:0007669"/>
    <property type="project" value="InterPro"/>
</dbReference>
<feature type="domain" description="Obg" evidence="5">
    <location>
        <begin position="54"/>
        <end position="287"/>
    </location>
</feature>
<dbReference type="InterPro" id="IPR031167">
    <property type="entry name" value="G_OBG"/>
</dbReference>
<dbReference type="InterPro" id="IPR027417">
    <property type="entry name" value="P-loop_NTPase"/>
</dbReference>
<feature type="domain" description="OBG-type G" evidence="4">
    <location>
        <begin position="288"/>
        <end position="569"/>
    </location>
</feature>
<dbReference type="SUPFAM" id="SSF82051">
    <property type="entry name" value="Obg GTP-binding protein N-terminal domain"/>
    <property type="match status" value="1"/>
</dbReference>
<evidence type="ECO:0000256" key="1">
    <source>
        <dbReference type="ARBA" id="ARBA00022741"/>
    </source>
</evidence>
<evidence type="ECO:0000313" key="7">
    <source>
        <dbReference type="Proteomes" id="UP000800092"/>
    </source>
</evidence>
<dbReference type="Pfam" id="PF01926">
    <property type="entry name" value="MMR_HSR1"/>
    <property type="match status" value="1"/>
</dbReference>
<dbReference type="PROSITE" id="PS51883">
    <property type="entry name" value="OBG"/>
    <property type="match status" value="1"/>
</dbReference>
<dbReference type="PROSITE" id="PS51710">
    <property type="entry name" value="G_OBG"/>
    <property type="match status" value="1"/>
</dbReference>
<evidence type="ECO:0000313" key="6">
    <source>
        <dbReference type="EMBL" id="KAF2238230.1"/>
    </source>
</evidence>
<dbReference type="InterPro" id="IPR036726">
    <property type="entry name" value="GTP1_OBG_dom_sf"/>
</dbReference>
<dbReference type="InterPro" id="IPR045086">
    <property type="entry name" value="OBG_GTPase"/>
</dbReference>
<dbReference type="AlphaFoldDB" id="A0A6A6HL82"/>
<dbReference type="GO" id="GO:0005739">
    <property type="term" value="C:mitochondrion"/>
    <property type="evidence" value="ECO:0007669"/>
    <property type="project" value="TreeGrafter"/>
</dbReference>
<dbReference type="CDD" id="cd01898">
    <property type="entry name" value="Obg"/>
    <property type="match status" value="1"/>
</dbReference>
<proteinExistence type="predicted"/>
<organism evidence="6 7">
    <name type="scientific">Viridothelium virens</name>
    <name type="common">Speckled blister lichen</name>
    <name type="synonym">Trypethelium virens</name>
    <dbReference type="NCBI Taxonomy" id="1048519"/>
    <lineage>
        <taxon>Eukaryota</taxon>
        <taxon>Fungi</taxon>
        <taxon>Dikarya</taxon>
        <taxon>Ascomycota</taxon>
        <taxon>Pezizomycotina</taxon>
        <taxon>Dothideomycetes</taxon>
        <taxon>Dothideomycetes incertae sedis</taxon>
        <taxon>Trypetheliales</taxon>
        <taxon>Trypetheliaceae</taxon>
        <taxon>Viridothelium</taxon>
    </lineage>
</organism>
<name>A0A6A6HL82_VIRVR</name>
<dbReference type="PRINTS" id="PR00326">
    <property type="entry name" value="GTP1OBG"/>
</dbReference>
<sequence length="569" mass="62373">MVVCKYNPDCHDQIWSLLRCCSRMSDALTRAERNPVNGHQKSHLNPSPDSFSQTPFADNCALKIEAGSGGHGCISFLREKYIADGPANGGDGGSGGNVLIQAVRGETSLHKLARRGQMKAGRGANGQGKGKGGERGTDILITVPVGTVIREIQRYDPVTEEEQADRLAKGMGADARGNDGDQTGSQQHKWRRGKWLLYPGALPSSFTATAFPTLPRPRRSNLTMAQPSAPIRLDLDKPMSSPLLLAAGAMGGLGNPHFVTRDITRPKFATKGDVGMRLTLQLELKILADVGLVGLPNAGKSTLLRSITNSNARIGDWAFTTLQPNIGTVVLDNNRGRPPAYVETRTNRSKFNATSQKELRTSFTVADIPGIIEDAHLDKGLGLGFLRHIERAAVMAFVIDLSNDDAVSTLKSLWREVGEYESMKEKQLNADTEDRVETEDGLVHWSPLKRNVGSISPMLEEGMDSYDDEQRVQEDIVFSKSLSRLLPELTLPPISSKPWCVVATKADFPDTQHKFSELRDYLAAVTDSRSPHPSGRRNAWRKNIRCIPISAIRAEGVERVKEHVFELLD</sequence>
<dbReference type="Pfam" id="PF01018">
    <property type="entry name" value="GTP1_OBG"/>
    <property type="match status" value="2"/>
</dbReference>
<dbReference type="Gene3D" id="3.40.50.300">
    <property type="entry name" value="P-loop containing nucleotide triphosphate hydrolases"/>
    <property type="match status" value="1"/>
</dbReference>
<dbReference type="GO" id="GO:0005525">
    <property type="term" value="F:GTP binding"/>
    <property type="evidence" value="ECO:0007669"/>
    <property type="project" value="UniProtKB-KW"/>
</dbReference>
<dbReference type="InterPro" id="IPR006169">
    <property type="entry name" value="GTP1_OBG_dom"/>
</dbReference>
<gene>
    <name evidence="6" type="ORF">EV356DRAFT_526066</name>
</gene>
<evidence type="ECO:0000256" key="3">
    <source>
        <dbReference type="SAM" id="MobiDB-lite"/>
    </source>
</evidence>
<dbReference type="SUPFAM" id="SSF52540">
    <property type="entry name" value="P-loop containing nucleoside triphosphate hydrolases"/>
    <property type="match status" value="1"/>
</dbReference>
<dbReference type="PANTHER" id="PTHR11702">
    <property type="entry name" value="DEVELOPMENTALLY REGULATED GTP-BINDING PROTEIN-RELATED"/>
    <property type="match status" value="1"/>
</dbReference>
<keyword evidence="1" id="KW-0547">Nucleotide-binding</keyword>
<dbReference type="InterPro" id="IPR006073">
    <property type="entry name" value="GTP-bd"/>
</dbReference>
<dbReference type="EMBL" id="ML991776">
    <property type="protein sequence ID" value="KAF2238230.1"/>
    <property type="molecule type" value="Genomic_DNA"/>
</dbReference>
<dbReference type="Gene3D" id="2.70.210.12">
    <property type="entry name" value="GTP1/OBG domain"/>
    <property type="match status" value="1"/>
</dbReference>
<dbReference type="Proteomes" id="UP000800092">
    <property type="component" value="Unassembled WGS sequence"/>
</dbReference>
<accession>A0A6A6HL82</accession>
<keyword evidence="7" id="KW-1185">Reference proteome</keyword>
<protein>
    <submittedName>
        <fullName evidence="6">GTP-binding protein Obg/CgtA</fullName>
    </submittedName>
</protein>
<reference evidence="6" key="1">
    <citation type="journal article" date="2020" name="Stud. Mycol.">
        <title>101 Dothideomycetes genomes: a test case for predicting lifestyles and emergence of pathogens.</title>
        <authorList>
            <person name="Haridas S."/>
            <person name="Albert R."/>
            <person name="Binder M."/>
            <person name="Bloem J."/>
            <person name="Labutti K."/>
            <person name="Salamov A."/>
            <person name="Andreopoulos B."/>
            <person name="Baker S."/>
            <person name="Barry K."/>
            <person name="Bills G."/>
            <person name="Bluhm B."/>
            <person name="Cannon C."/>
            <person name="Castanera R."/>
            <person name="Culley D."/>
            <person name="Daum C."/>
            <person name="Ezra D."/>
            <person name="Gonzalez J."/>
            <person name="Henrissat B."/>
            <person name="Kuo A."/>
            <person name="Liang C."/>
            <person name="Lipzen A."/>
            <person name="Lutzoni F."/>
            <person name="Magnuson J."/>
            <person name="Mondo S."/>
            <person name="Nolan M."/>
            <person name="Ohm R."/>
            <person name="Pangilinan J."/>
            <person name="Park H.-J."/>
            <person name="Ramirez L."/>
            <person name="Alfaro M."/>
            <person name="Sun H."/>
            <person name="Tritt A."/>
            <person name="Yoshinaga Y."/>
            <person name="Zwiers L.-H."/>
            <person name="Turgeon B."/>
            <person name="Goodwin S."/>
            <person name="Spatafora J."/>
            <person name="Crous P."/>
            <person name="Grigoriev I."/>
        </authorList>
    </citation>
    <scope>NUCLEOTIDE SEQUENCE</scope>
    <source>
        <strain evidence="6">Tuck. ex Michener</strain>
    </source>
</reference>
<dbReference type="PANTHER" id="PTHR11702:SF31">
    <property type="entry name" value="MITOCHONDRIAL RIBOSOME-ASSOCIATED GTPASE 2"/>
    <property type="match status" value="1"/>
</dbReference>
<keyword evidence="2" id="KW-0342">GTP-binding</keyword>
<dbReference type="GO" id="GO:0042254">
    <property type="term" value="P:ribosome biogenesis"/>
    <property type="evidence" value="ECO:0007669"/>
    <property type="project" value="UniProtKB-UniRule"/>
</dbReference>
<evidence type="ECO:0000259" key="5">
    <source>
        <dbReference type="PROSITE" id="PS51883"/>
    </source>
</evidence>
<evidence type="ECO:0000256" key="2">
    <source>
        <dbReference type="ARBA" id="ARBA00023134"/>
    </source>
</evidence>
<dbReference type="OrthoDB" id="347018at2759"/>
<evidence type="ECO:0000259" key="4">
    <source>
        <dbReference type="PROSITE" id="PS51710"/>
    </source>
</evidence>